<dbReference type="Proteomes" id="UP001172778">
    <property type="component" value="Unassembled WGS sequence"/>
</dbReference>
<accession>A0ABT7DX25</accession>
<evidence type="ECO:0000313" key="2">
    <source>
        <dbReference type="Proteomes" id="UP001172778"/>
    </source>
</evidence>
<organism evidence="1 2">
    <name type="scientific">Parachitinimonas caeni</name>
    <dbReference type="NCBI Taxonomy" id="3031301"/>
    <lineage>
        <taxon>Bacteria</taxon>
        <taxon>Pseudomonadati</taxon>
        <taxon>Pseudomonadota</taxon>
        <taxon>Betaproteobacteria</taxon>
        <taxon>Neisseriales</taxon>
        <taxon>Chitinibacteraceae</taxon>
        <taxon>Parachitinimonas</taxon>
    </lineage>
</organism>
<evidence type="ECO:0000313" key="1">
    <source>
        <dbReference type="EMBL" id="MDK2124374.1"/>
    </source>
</evidence>
<gene>
    <name evidence="1" type="ORF">PZA18_09955</name>
</gene>
<name>A0ABT7DX25_9NEIS</name>
<proteinExistence type="predicted"/>
<dbReference type="RefSeq" id="WP_284100685.1">
    <property type="nucleotide sequence ID" value="NZ_JARRAF010000009.1"/>
</dbReference>
<dbReference type="EMBL" id="JARRAF010000009">
    <property type="protein sequence ID" value="MDK2124374.1"/>
    <property type="molecule type" value="Genomic_DNA"/>
</dbReference>
<reference evidence="1" key="1">
    <citation type="submission" date="2023-03" db="EMBL/GenBank/DDBJ databases">
        <title>Chitinimonas shenzhenensis gen. nov., sp. nov., a novel member of family Burkholderiaceae isolated from activated sludge collected in Shen Zhen, China.</title>
        <authorList>
            <person name="Wang X."/>
        </authorList>
    </citation>
    <scope>NUCLEOTIDE SEQUENCE</scope>
    <source>
        <strain evidence="1">DQS-5</strain>
    </source>
</reference>
<comment type="caution">
    <text evidence="1">The sequence shown here is derived from an EMBL/GenBank/DDBJ whole genome shotgun (WGS) entry which is preliminary data.</text>
</comment>
<sequence>MKHYYPTVPYPFTMPFYYSSLTNIGVYYLVPVDNVASFLKGTGLKPALFDGQAMVSYNFQLYTGQFSSGINTPIESWATSGASVTQELELNIVAYPESQASKVLPLTAVQFIQDGDQSKILGNHRVRVPCDADVAIQAGIELFGEPKFKTSFQVNLPSPNPLRQDSVPYIPEWDQSWGFQINDPTTAGEFIFNVITDLNGLTPIPGNISPITEYGTHDGKMIACRWNIQQAFNTYFLSPNDAGRVALTYGNSSHPMREETQVLIGNSLPFAVQTMNSAPAAIQSRAYYP</sequence>
<protein>
    <submittedName>
        <fullName evidence="1">Uncharacterized protein</fullName>
    </submittedName>
</protein>
<keyword evidence="2" id="KW-1185">Reference proteome</keyword>